<organism evidence="3 4">
    <name type="scientific">Thioclava arctica</name>
    <dbReference type="NCBI Taxonomy" id="3238301"/>
    <lineage>
        <taxon>Bacteria</taxon>
        <taxon>Pseudomonadati</taxon>
        <taxon>Pseudomonadota</taxon>
        <taxon>Alphaproteobacteria</taxon>
        <taxon>Rhodobacterales</taxon>
        <taxon>Paracoccaceae</taxon>
        <taxon>Thioclava</taxon>
    </lineage>
</organism>
<dbReference type="EMBL" id="JBFRYC010000011">
    <property type="protein sequence ID" value="MEX1663081.1"/>
    <property type="molecule type" value="Genomic_DNA"/>
</dbReference>
<dbReference type="Pfam" id="PF01471">
    <property type="entry name" value="PG_binding_1"/>
    <property type="match status" value="1"/>
</dbReference>
<dbReference type="SUPFAM" id="SSF47090">
    <property type="entry name" value="PGBD-like"/>
    <property type="match status" value="1"/>
</dbReference>
<protein>
    <submittedName>
        <fullName evidence="3">Peptidoglycan-binding domain-containing protein</fullName>
    </submittedName>
</protein>
<dbReference type="RefSeq" id="WP_295533632.1">
    <property type="nucleotide sequence ID" value="NZ_JBFRYC010000011.1"/>
</dbReference>
<reference evidence="3 4" key="1">
    <citation type="journal article" date="2011" name="Int. J. Syst. Evol. Microbiol.">
        <title>Zhongshania antarctica gen. nov., sp. nov. and Zhongshania guokunii sp. nov., gammaproteobacteria respectively isolated from coastal attached (fast) ice and surface seawater of the Antarctic.</title>
        <authorList>
            <person name="Li H.J."/>
            <person name="Zhang X.Y."/>
            <person name="Chen C.X."/>
            <person name="Zhang Y.J."/>
            <person name="Gao Z.M."/>
            <person name="Yu Y."/>
            <person name="Chen X.L."/>
            <person name="Chen B."/>
            <person name="Zhang Y.Z."/>
        </authorList>
    </citation>
    <scope>NUCLEOTIDE SEQUENCE [LARGE SCALE GENOMIC DNA]</scope>
    <source>
        <strain evidence="3 4">15-R06ZXC-3</strain>
    </source>
</reference>
<dbReference type="InterPro" id="IPR036366">
    <property type="entry name" value="PGBDSf"/>
</dbReference>
<gene>
    <name evidence="3" type="ORF">AB4874_15715</name>
</gene>
<proteinExistence type="predicted"/>
<feature type="chain" id="PRO_5046082999" evidence="1">
    <location>
        <begin position="22"/>
        <end position="180"/>
    </location>
</feature>
<keyword evidence="1" id="KW-0732">Signal</keyword>
<feature type="domain" description="Peptidoglycan binding-like" evidence="2">
    <location>
        <begin position="122"/>
        <end position="161"/>
    </location>
</feature>
<evidence type="ECO:0000259" key="2">
    <source>
        <dbReference type="Pfam" id="PF01471"/>
    </source>
</evidence>
<comment type="caution">
    <text evidence="3">The sequence shown here is derived from an EMBL/GenBank/DDBJ whole genome shotgun (WGS) entry which is preliminary data.</text>
</comment>
<dbReference type="InterPro" id="IPR036365">
    <property type="entry name" value="PGBD-like_sf"/>
</dbReference>
<dbReference type="InterPro" id="IPR002477">
    <property type="entry name" value="Peptidoglycan-bd-like"/>
</dbReference>
<dbReference type="PROSITE" id="PS51257">
    <property type="entry name" value="PROKAR_LIPOPROTEIN"/>
    <property type="match status" value="1"/>
</dbReference>
<sequence>MHHRLSYGVKAALLMAALTLAGCQQTSSGAPKRPPPKSLLSEISAKAPAPDSKNCYAQINTPAQVETVTDQVQVVPEQRDPKTGAITQPAIYREMSAQRMIEAGKPRYFRAMCSSDLTPGFVAMVQRALAARGLYHGRADGKLDPATGRAITAYQGPRGLDSPTLSLRAAQELGLYIYTP</sequence>
<dbReference type="Gene3D" id="1.10.101.10">
    <property type="entry name" value="PGBD-like superfamily/PGBD"/>
    <property type="match status" value="1"/>
</dbReference>
<dbReference type="Proteomes" id="UP001557465">
    <property type="component" value="Unassembled WGS sequence"/>
</dbReference>
<evidence type="ECO:0000313" key="3">
    <source>
        <dbReference type="EMBL" id="MEX1663081.1"/>
    </source>
</evidence>
<evidence type="ECO:0000256" key="1">
    <source>
        <dbReference type="SAM" id="SignalP"/>
    </source>
</evidence>
<keyword evidence="4" id="KW-1185">Reference proteome</keyword>
<name>A0ABV3TN98_9RHOB</name>
<accession>A0ABV3TN98</accession>
<feature type="signal peptide" evidence="1">
    <location>
        <begin position="1"/>
        <end position="21"/>
    </location>
</feature>
<evidence type="ECO:0000313" key="4">
    <source>
        <dbReference type="Proteomes" id="UP001557465"/>
    </source>
</evidence>